<feature type="signal peptide" evidence="1">
    <location>
        <begin position="1"/>
        <end position="31"/>
    </location>
</feature>
<dbReference type="GO" id="GO:0003824">
    <property type="term" value="F:catalytic activity"/>
    <property type="evidence" value="ECO:0007669"/>
    <property type="project" value="InterPro"/>
</dbReference>
<dbReference type="AlphaFoldDB" id="A0A067KNR1"/>
<dbReference type="PANTHER" id="PTHR21234">
    <property type="entry name" value="PURINE NUCLEOSIDE PHOSPHORYLASE"/>
    <property type="match status" value="1"/>
</dbReference>
<gene>
    <name evidence="3" type="ORF">JCGZ_08891</name>
</gene>
<dbReference type="Gene3D" id="3.40.50.1580">
    <property type="entry name" value="Nucleoside phosphorylase domain"/>
    <property type="match status" value="1"/>
</dbReference>
<organism evidence="3 4">
    <name type="scientific">Jatropha curcas</name>
    <name type="common">Barbados nut</name>
    <dbReference type="NCBI Taxonomy" id="180498"/>
    <lineage>
        <taxon>Eukaryota</taxon>
        <taxon>Viridiplantae</taxon>
        <taxon>Streptophyta</taxon>
        <taxon>Embryophyta</taxon>
        <taxon>Tracheophyta</taxon>
        <taxon>Spermatophyta</taxon>
        <taxon>Magnoliopsida</taxon>
        <taxon>eudicotyledons</taxon>
        <taxon>Gunneridae</taxon>
        <taxon>Pentapetalae</taxon>
        <taxon>rosids</taxon>
        <taxon>fabids</taxon>
        <taxon>Malpighiales</taxon>
        <taxon>Euphorbiaceae</taxon>
        <taxon>Crotonoideae</taxon>
        <taxon>Jatropheae</taxon>
        <taxon>Jatropha</taxon>
    </lineage>
</organism>
<proteinExistence type="predicted"/>
<reference evidence="3 4" key="1">
    <citation type="journal article" date="2014" name="PLoS ONE">
        <title>Global Analysis of Gene Expression Profiles in Physic Nut (Jatropha curcas L.) Seedlings Exposed to Salt Stress.</title>
        <authorList>
            <person name="Zhang L."/>
            <person name="Zhang C."/>
            <person name="Wu P."/>
            <person name="Chen Y."/>
            <person name="Li M."/>
            <person name="Jiang H."/>
            <person name="Wu G."/>
        </authorList>
    </citation>
    <scope>NUCLEOTIDE SEQUENCE [LARGE SCALE GENOMIC DNA]</scope>
    <source>
        <strain evidence="4">cv. GZQX0401</strain>
        <tissue evidence="3">Young leaves</tissue>
    </source>
</reference>
<dbReference type="SUPFAM" id="SSF53167">
    <property type="entry name" value="Purine and uridine phosphorylases"/>
    <property type="match status" value="1"/>
</dbReference>
<dbReference type="Proteomes" id="UP000027138">
    <property type="component" value="Unassembled WGS sequence"/>
</dbReference>
<dbReference type="GO" id="GO:0009116">
    <property type="term" value="P:nucleoside metabolic process"/>
    <property type="evidence" value="ECO:0007669"/>
    <property type="project" value="InterPro"/>
</dbReference>
<dbReference type="InterPro" id="IPR000845">
    <property type="entry name" value="Nucleoside_phosphorylase_d"/>
</dbReference>
<evidence type="ECO:0000259" key="2">
    <source>
        <dbReference type="Pfam" id="PF01048"/>
    </source>
</evidence>
<keyword evidence="1" id="KW-0732">Signal</keyword>
<evidence type="ECO:0000313" key="4">
    <source>
        <dbReference type="Proteomes" id="UP000027138"/>
    </source>
</evidence>
<keyword evidence="4" id="KW-1185">Reference proteome</keyword>
<dbReference type="InterPro" id="IPR035994">
    <property type="entry name" value="Nucleoside_phosphorylase_sf"/>
</dbReference>
<dbReference type="EMBL" id="KK914425">
    <property type="protein sequence ID" value="KDP36638.1"/>
    <property type="molecule type" value="Genomic_DNA"/>
</dbReference>
<evidence type="ECO:0000313" key="3">
    <source>
        <dbReference type="EMBL" id="KDP36638.1"/>
    </source>
</evidence>
<accession>A0A067KNR1</accession>
<dbReference type="Pfam" id="PF01048">
    <property type="entry name" value="PNP_UDP_1"/>
    <property type="match status" value="1"/>
</dbReference>
<feature type="chain" id="PRO_5001639721" description="Nucleoside phosphorylase domain-containing protein" evidence="1">
    <location>
        <begin position="32"/>
        <end position="285"/>
    </location>
</feature>
<dbReference type="STRING" id="180498.A0A067KNR1"/>
<evidence type="ECO:0000256" key="1">
    <source>
        <dbReference type="SAM" id="SignalP"/>
    </source>
</evidence>
<name>A0A067KNR1_JATCU</name>
<feature type="domain" description="Nucleoside phosphorylase" evidence="2">
    <location>
        <begin position="39"/>
        <end position="245"/>
    </location>
</feature>
<protein>
    <recommendedName>
        <fullName evidence="2">Nucleoside phosphorylase domain-containing protein</fullName>
    </recommendedName>
</protein>
<dbReference type="PANTHER" id="PTHR21234:SF43">
    <property type="entry name" value="OS06G0112100 PROTEIN"/>
    <property type="match status" value="1"/>
</dbReference>
<sequence length="285" mass="31010">MALAGPPQKMWAIRISVVVFGLLAMAQQSTPLSLRNPVKIIYIGNVNGTDVVHARAGELMVNVGSTVQVMVDISNVRGIVNYGDAASIDGSVFIRDVSVPNQNSSTDQVEEFLRDMFAGNMTVEDFNVPKEGKNSLGCIFYWKSTWFTGRQQKNTGFWLPADEEWLTIASQIEGLELEQWVIGPNQPKVKFGLKAGSGGLSIVNKAYGDFLYDTFNISAFDTSDSAIAMTCFSNEIPFIVFRGASYIVENNPRPPCFLLGNSNAVEATAAFLGLLSAKEDSVAKV</sequence>